<dbReference type="AlphaFoldDB" id="D6GWJ5"/>
<keyword evidence="3 5" id="KW-1133">Transmembrane helix</keyword>
<reference evidence="6 7" key="1">
    <citation type="journal article" date="2010" name="Proc. Natl. Acad. Sci. U.S.A.">
        <title>Enigmatic, ultrasmall, uncultivated Archaea.</title>
        <authorList>
            <person name="Baker B.J."/>
            <person name="Comolli L.R."/>
            <person name="Dick G.J."/>
            <person name="Hauser L.J."/>
            <person name="Hyatt D."/>
            <person name="Dill B.D."/>
            <person name="Land M.L."/>
            <person name="Verberkmoes N.C."/>
            <person name="Hettich R.L."/>
            <person name="Banfield J.F."/>
        </authorList>
    </citation>
    <scope>NUCLEOTIDE SEQUENCE [LARGE SCALE GENOMIC DNA]</scope>
</reference>
<feature type="transmembrane region" description="Helical" evidence="5">
    <location>
        <begin position="35"/>
        <end position="53"/>
    </location>
</feature>
<keyword evidence="2 5" id="KW-0812">Transmembrane</keyword>
<keyword evidence="4 5" id="KW-0472">Membrane</keyword>
<dbReference type="Pfam" id="PF01988">
    <property type="entry name" value="VIT1"/>
    <property type="match status" value="1"/>
</dbReference>
<feature type="transmembrane region" description="Helical" evidence="5">
    <location>
        <begin position="126"/>
        <end position="146"/>
    </location>
</feature>
<protein>
    <recommendedName>
        <fullName evidence="8">VIT family protein</fullName>
    </recommendedName>
</protein>
<comment type="subcellular location">
    <subcellularLocation>
        <location evidence="1">Endomembrane system</location>
        <topology evidence="1">Multi-pass membrane protein</topology>
    </subcellularLocation>
</comment>
<dbReference type="GO" id="GO:0030026">
    <property type="term" value="P:intracellular manganese ion homeostasis"/>
    <property type="evidence" value="ECO:0007669"/>
    <property type="project" value="InterPro"/>
</dbReference>
<feature type="transmembrane region" description="Helical" evidence="5">
    <location>
        <begin position="98"/>
        <end position="120"/>
    </location>
</feature>
<accession>D6GWJ5</accession>
<organism evidence="6 7">
    <name type="scientific">Candidatus Parvarchaeum acidophilus ARMAN-5</name>
    <dbReference type="NCBI Taxonomy" id="662762"/>
    <lineage>
        <taxon>Archaea</taxon>
        <taxon>Candidatus Parvarchaeota</taxon>
        <taxon>Candidatus Parvarchaeum</taxon>
    </lineage>
</organism>
<evidence type="ECO:0000256" key="5">
    <source>
        <dbReference type="SAM" id="Phobius"/>
    </source>
</evidence>
<gene>
    <name evidence="6" type="ORF">BJBARM5_0872</name>
</gene>
<feature type="transmembrane region" description="Helical" evidence="5">
    <location>
        <begin position="7"/>
        <end position="29"/>
    </location>
</feature>
<evidence type="ECO:0000256" key="2">
    <source>
        <dbReference type="ARBA" id="ARBA00022692"/>
    </source>
</evidence>
<evidence type="ECO:0000313" key="7">
    <source>
        <dbReference type="Proteomes" id="UP000009376"/>
    </source>
</evidence>
<evidence type="ECO:0000313" key="6">
    <source>
        <dbReference type="EMBL" id="EFD92411.1"/>
    </source>
</evidence>
<dbReference type="EMBL" id="GG745599">
    <property type="protein sequence ID" value="EFD92411.1"/>
    <property type="molecule type" value="Genomic_DNA"/>
</dbReference>
<sequence>MERTKSRYIILGLSDGLFLGLGISLGISFFHSYNLTFASILLVGVTGSLSNFFSTYNAENFVMGLQIKEYGKVMFARDYNPHKITKMKKFKNLTYSEISFISTLIGSFIVLLPYLAFFFIKLKQNFSASIISLVISLIILAYIGGYSIENKKERIKEGVKTAGIGLMIALVSAAIGILINTFI</sequence>
<dbReference type="Proteomes" id="UP000009376">
    <property type="component" value="Unassembled WGS sequence"/>
</dbReference>
<evidence type="ECO:0000256" key="3">
    <source>
        <dbReference type="ARBA" id="ARBA00022989"/>
    </source>
</evidence>
<feature type="transmembrane region" description="Helical" evidence="5">
    <location>
        <begin position="158"/>
        <end position="179"/>
    </location>
</feature>
<dbReference type="InterPro" id="IPR008217">
    <property type="entry name" value="Ccc1_fam"/>
</dbReference>
<dbReference type="GO" id="GO:0005384">
    <property type="term" value="F:manganese ion transmembrane transporter activity"/>
    <property type="evidence" value="ECO:0007669"/>
    <property type="project" value="InterPro"/>
</dbReference>
<proteinExistence type="predicted"/>
<dbReference type="GO" id="GO:0012505">
    <property type="term" value="C:endomembrane system"/>
    <property type="evidence" value="ECO:0007669"/>
    <property type="project" value="UniProtKB-SubCell"/>
</dbReference>
<evidence type="ECO:0000256" key="1">
    <source>
        <dbReference type="ARBA" id="ARBA00004127"/>
    </source>
</evidence>
<evidence type="ECO:0008006" key="8">
    <source>
        <dbReference type="Google" id="ProtNLM"/>
    </source>
</evidence>
<evidence type="ECO:0000256" key="4">
    <source>
        <dbReference type="ARBA" id="ARBA00023136"/>
    </source>
</evidence>
<name>D6GWJ5_PARA5</name>